<evidence type="ECO:0000256" key="2">
    <source>
        <dbReference type="SAM" id="Phobius"/>
    </source>
</evidence>
<evidence type="ECO:0000256" key="1">
    <source>
        <dbReference type="SAM" id="MobiDB-lite"/>
    </source>
</evidence>
<dbReference type="AlphaFoldDB" id="W3XC41"/>
<dbReference type="EMBL" id="KI912111">
    <property type="protein sequence ID" value="ETS83594.1"/>
    <property type="molecule type" value="Genomic_DNA"/>
</dbReference>
<evidence type="ECO:0000313" key="4">
    <source>
        <dbReference type="Proteomes" id="UP000030651"/>
    </source>
</evidence>
<dbReference type="CDD" id="cd12087">
    <property type="entry name" value="TM_EGFR-like"/>
    <property type="match status" value="1"/>
</dbReference>
<reference evidence="4" key="1">
    <citation type="journal article" date="2015" name="BMC Genomics">
        <title>Genomic and transcriptomic analysis of the endophytic fungus Pestalotiopsis fici reveals its lifestyle and high potential for synthesis of natural products.</title>
        <authorList>
            <person name="Wang X."/>
            <person name="Zhang X."/>
            <person name="Liu L."/>
            <person name="Xiang M."/>
            <person name="Wang W."/>
            <person name="Sun X."/>
            <person name="Che Y."/>
            <person name="Guo L."/>
            <person name="Liu G."/>
            <person name="Guo L."/>
            <person name="Wang C."/>
            <person name="Yin W.B."/>
            <person name="Stadler M."/>
            <person name="Zhang X."/>
            <person name="Liu X."/>
        </authorList>
    </citation>
    <scope>NUCLEOTIDE SEQUENCE [LARGE SCALE GENOMIC DNA]</scope>
    <source>
        <strain evidence="4">W106-1 / CGMCC3.15140</strain>
    </source>
</reference>
<feature type="region of interest" description="Disordered" evidence="1">
    <location>
        <begin position="413"/>
        <end position="454"/>
    </location>
</feature>
<protein>
    <recommendedName>
        <fullName evidence="5">Apple domain-containing protein</fullName>
    </recommendedName>
</protein>
<dbReference type="RefSeq" id="XP_007832242.1">
    <property type="nucleotide sequence ID" value="XM_007834051.1"/>
</dbReference>
<feature type="compositionally biased region" description="Basic and acidic residues" evidence="1">
    <location>
        <begin position="425"/>
        <end position="454"/>
    </location>
</feature>
<feature type="transmembrane region" description="Helical" evidence="2">
    <location>
        <begin position="283"/>
        <end position="306"/>
    </location>
</feature>
<evidence type="ECO:0000313" key="3">
    <source>
        <dbReference type="EMBL" id="ETS83594.1"/>
    </source>
</evidence>
<name>W3XC41_PESFW</name>
<dbReference type="Proteomes" id="UP000030651">
    <property type="component" value="Unassembled WGS sequence"/>
</dbReference>
<organism evidence="3 4">
    <name type="scientific">Pestalotiopsis fici (strain W106-1 / CGMCC3.15140)</name>
    <dbReference type="NCBI Taxonomy" id="1229662"/>
    <lineage>
        <taxon>Eukaryota</taxon>
        <taxon>Fungi</taxon>
        <taxon>Dikarya</taxon>
        <taxon>Ascomycota</taxon>
        <taxon>Pezizomycotina</taxon>
        <taxon>Sordariomycetes</taxon>
        <taxon>Xylariomycetidae</taxon>
        <taxon>Amphisphaeriales</taxon>
        <taxon>Sporocadaceae</taxon>
        <taxon>Pestalotiopsis</taxon>
    </lineage>
</organism>
<evidence type="ECO:0008006" key="5">
    <source>
        <dbReference type="Google" id="ProtNLM"/>
    </source>
</evidence>
<dbReference type="InParanoid" id="W3XC41"/>
<keyword evidence="2" id="KW-0812">Transmembrane</keyword>
<dbReference type="OMA" id="MECMELC"/>
<sequence length="454" mass="47843">MPRQVGAGNSHFPCPNGNGTQIGDVEKFNVLCGLDIGGVEIDRMQVDSLGTCVSICTSYQGTRCDGVTFRLDNVCIFKTAFMGAQFQKTTNADSAIGILPNPPPSSRCDSLGTGAIQLVTSKNFNLQCGQVFAGNDIEQQFQPTFDACLNACAAMTACGGVSYDVQQSQGFKNCFLKTTVTTGGLLSKAGIDSAFMTVDNSVPMVVSQPSSSVLQATPSVAQLSPANTPDTASLNDPSSQSTRILTSSSTILPLSETTSSSIPSLGLATSTAVSSMATTSSNAWIAAPVIGSIAAVALLIGFYVLWIRRRRQNHGLPISFIDRFRGGGIHRAPSFTGGAKFDDEAAVRSLSVSSSNSHNDILVTRVVSRDMDSPSRSRPGTGDGEARFLAPLELLPLEDVVVDKTNSVLRNSQNGLKLNGVSVRSTDKEPLSVTSKERDDTKPSDSETSDRTSQ</sequence>
<gene>
    <name evidence="3" type="ORF">PFICI_05470</name>
</gene>
<accession>W3XC41</accession>
<keyword evidence="2" id="KW-0472">Membrane</keyword>
<feature type="region of interest" description="Disordered" evidence="1">
    <location>
        <begin position="366"/>
        <end position="385"/>
    </location>
</feature>
<dbReference type="OrthoDB" id="3943216at2759"/>
<dbReference type="GeneID" id="19270483"/>
<keyword evidence="4" id="KW-1185">Reference proteome</keyword>
<dbReference type="eggNOG" id="ENOG502SDS8">
    <property type="taxonomic scope" value="Eukaryota"/>
</dbReference>
<keyword evidence="2" id="KW-1133">Transmembrane helix</keyword>
<proteinExistence type="predicted"/>
<dbReference type="KEGG" id="pfy:PFICI_05470"/>
<dbReference type="Gene3D" id="3.50.4.10">
    <property type="entry name" value="Hepatocyte Growth Factor"/>
    <property type="match status" value="1"/>
</dbReference>
<dbReference type="HOGENOM" id="CLU_602839_0_0_1"/>